<reference evidence="1 2" key="1">
    <citation type="submission" date="2017-11" db="EMBL/GenBank/DDBJ databases">
        <title>De novo assembly and phasing of dikaryotic genomes from two isolates of Puccinia coronata f. sp. avenae, the causal agent of oat crown rust.</title>
        <authorList>
            <person name="Miller M.E."/>
            <person name="Zhang Y."/>
            <person name="Omidvar V."/>
            <person name="Sperschneider J."/>
            <person name="Schwessinger B."/>
            <person name="Raley C."/>
            <person name="Palmer J.M."/>
            <person name="Garnica D."/>
            <person name="Upadhyaya N."/>
            <person name="Rathjen J."/>
            <person name="Taylor J.M."/>
            <person name="Park R.F."/>
            <person name="Dodds P.N."/>
            <person name="Hirsch C.D."/>
            <person name="Kianian S.F."/>
            <person name="Figueroa M."/>
        </authorList>
    </citation>
    <scope>NUCLEOTIDE SEQUENCE [LARGE SCALE GENOMIC DNA]</scope>
    <source>
        <strain evidence="1">12SD80</strain>
    </source>
</reference>
<dbReference type="Proteomes" id="UP000235392">
    <property type="component" value="Unassembled WGS sequence"/>
</dbReference>
<evidence type="ECO:0000313" key="1">
    <source>
        <dbReference type="EMBL" id="PLW13669.1"/>
    </source>
</evidence>
<evidence type="ECO:0000313" key="2">
    <source>
        <dbReference type="Proteomes" id="UP000235392"/>
    </source>
</evidence>
<dbReference type="EMBL" id="PGCI01000844">
    <property type="protein sequence ID" value="PLW13669.1"/>
    <property type="molecule type" value="Genomic_DNA"/>
</dbReference>
<dbReference type="AlphaFoldDB" id="A0A2N5SKC2"/>
<comment type="caution">
    <text evidence="1">The sequence shown here is derived from an EMBL/GenBank/DDBJ whole genome shotgun (WGS) entry which is preliminary data.</text>
</comment>
<sequence>MHDSRPRKTAVASPQVLAARVIRLTLSWPPADMTTQSDFWQAWSDIRVNLNYHPLSQIDCLAISPDKLNLAIAVNAHFRLYNVAIATDFNHPAPNQGLNATPANNQASPLFSWNIDA</sequence>
<protein>
    <submittedName>
        <fullName evidence="1">Uncharacterized protein</fullName>
    </submittedName>
</protein>
<name>A0A2N5SKC2_9BASI</name>
<gene>
    <name evidence="1" type="ORF">PCASD_23391</name>
</gene>
<organism evidence="1 2">
    <name type="scientific">Puccinia coronata f. sp. avenae</name>
    <dbReference type="NCBI Taxonomy" id="200324"/>
    <lineage>
        <taxon>Eukaryota</taxon>
        <taxon>Fungi</taxon>
        <taxon>Dikarya</taxon>
        <taxon>Basidiomycota</taxon>
        <taxon>Pucciniomycotina</taxon>
        <taxon>Pucciniomycetes</taxon>
        <taxon>Pucciniales</taxon>
        <taxon>Pucciniaceae</taxon>
        <taxon>Puccinia</taxon>
    </lineage>
</organism>
<proteinExistence type="predicted"/>
<accession>A0A2N5SKC2</accession>